<reference evidence="1 2" key="1">
    <citation type="submission" date="2018-03" db="EMBL/GenBank/DDBJ databases">
        <title>Massilia armeniaca sp. nov., isolated from desert soil.</title>
        <authorList>
            <person name="Huang H."/>
            <person name="Ren M."/>
        </authorList>
    </citation>
    <scope>NUCLEOTIDE SEQUENCE [LARGE SCALE GENOMIC DNA]</scope>
    <source>
        <strain evidence="1 2">ZMN-3</strain>
    </source>
</reference>
<keyword evidence="2" id="KW-1185">Reference proteome</keyword>
<protein>
    <submittedName>
        <fullName evidence="1">Uncharacterized protein</fullName>
    </submittedName>
</protein>
<dbReference type="AlphaFoldDB" id="A0A2R4CGV9"/>
<sequence length="153" mass="15742">MNKFLNMRRGQRRQTAEPELAVTVDRRKNRFDRRSFIKLVTAGASSVVLEACGGGSGGAAGEGGSVTSPLPVTTPTSPSLPVWSPIPPLTFVQGVPSSISIAGYVSNATNATLALTAGTLPPGVTFNAAKRSFDYDGSGAVTSADGFVLSARV</sequence>
<evidence type="ECO:0000313" key="2">
    <source>
        <dbReference type="Proteomes" id="UP000240505"/>
    </source>
</evidence>
<dbReference type="OrthoDB" id="8759023at2"/>
<dbReference type="KEGG" id="masz:C9I28_27215"/>
<gene>
    <name evidence="1" type="ORF">C9I28_27215</name>
</gene>
<name>A0A2R4CGV9_9BURK</name>
<dbReference type="EMBL" id="CP028324">
    <property type="protein sequence ID" value="AVR98897.1"/>
    <property type="molecule type" value="Genomic_DNA"/>
</dbReference>
<dbReference type="Proteomes" id="UP000240505">
    <property type="component" value="Chromosome"/>
</dbReference>
<proteinExistence type="predicted"/>
<dbReference type="RefSeq" id="WP_107144222.1">
    <property type="nucleotide sequence ID" value="NZ_CP028324.1"/>
</dbReference>
<evidence type="ECO:0000313" key="1">
    <source>
        <dbReference type="EMBL" id="AVR98897.1"/>
    </source>
</evidence>
<organism evidence="1 2">
    <name type="scientific">Pseudoduganella armeniaca</name>
    <dbReference type="NCBI Taxonomy" id="2072590"/>
    <lineage>
        <taxon>Bacteria</taxon>
        <taxon>Pseudomonadati</taxon>
        <taxon>Pseudomonadota</taxon>
        <taxon>Betaproteobacteria</taxon>
        <taxon>Burkholderiales</taxon>
        <taxon>Oxalobacteraceae</taxon>
        <taxon>Telluria group</taxon>
        <taxon>Pseudoduganella</taxon>
    </lineage>
</organism>
<accession>A0A2R4CGV9</accession>